<dbReference type="GO" id="GO:0019877">
    <property type="term" value="P:diaminopimelate biosynthetic process"/>
    <property type="evidence" value="ECO:0007669"/>
    <property type="project" value="UniProtKB-ARBA"/>
</dbReference>
<sequence>MPVKNRFAELLPEITAWRHEFHEYPELMFDVQRTAGKVAGLLRSFGCDEVVEGIGRTGVVGVIRGKTDRAGRVVGLRADMDALPILEATGLPYASKTPGRMHACGHDGHTAMLLGAARYLCETRNFDGTAVVIFQPAEEGGGGGREMCADGLMVRFGIQEVYGLHNMPGLPVGSFAIREGAMMAAADQFEITVTGKGGHAAKPNDCIDTTLVAAHIVVAMQSIAARNVDPLKPVVVSVCTFRTESEAHNVIPQSVLLRGTVRTMDPAVQDFVQARVIAIAEGTAASFGATADVTYLRGYPVTMNAPENTRYAAAVAQAVSGRVDTDTAPMMWAEDFSFMLNERPGAYIFLGNGDSAMIHHPAYVFDDAAIPFGASWLAGMIEARMAA</sequence>
<feature type="binding site" evidence="2">
    <location>
        <position position="359"/>
    </location>
    <ligand>
        <name>Mn(2+)</name>
        <dbReference type="ChEBI" id="CHEBI:29035"/>
        <label>2</label>
    </ligand>
</feature>
<dbReference type="Pfam" id="PF01546">
    <property type="entry name" value="Peptidase_M20"/>
    <property type="match status" value="1"/>
</dbReference>
<dbReference type="CDD" id="cd05666">
    <property type="entry name" value="M20_Acy1-like"/>
    <property type="match status" value="1"/>
</dbReference>
<dbReference type="Gene3D" id="3.40.630.10">
    <property type="entry name" value="Zn peptidases"/>
    <property type="match status" value="1"/>
</dbReference>
<comment type="caution">
    <text evidence="4">The sequence shown here is derived from an EMBL/GenBank/DDBJ whole genome shotgun (WGS) entry which is preliminary data.</text>
</comment>
<dbReference type="OrthoDB" id="9777385at2"/>
<name>A0A2T4JFM6_9RHOB</name>
<reference evidence="4 5" key="1">
    <citation type="submission" date="2018-03" db="EMBL/GenBank/DDBJ databases">
        <title>Rhodobacter veldkampii.</title>
        <authorList>
            <person name="Meyer T.E."/>
            <person name="Miller S."/>
            <person name="Lodha T."/>
            <person name="Gandham S."/>
            <person name="Chintalapati S."/>
            <person name="Chintalapati V.R."/>
        </authorList>
    </citation>
    <scope>NUCLEOTIDE SEQUENCE [LARGE SCALE GENOMIC DNA]</scope>
    <source>
        <strain evidence="4 5">DSM 11550</strain>
    </source>
</reference>
<dbReference type="InterPro" id="IPR011650">
    <property type="entry name" value="Peptidase_M20_dimer"/>
</dbReference>
<dbReference type="Proteomes" id="UP000241899">
    <property type="component" value="Unassembled WGS sequence"/>
</dbReference>
<dbReference type="Gene3D" id="3.30.70.360">
    <property type="match status" value="1"/>
</dbReference>
<dbReference type="AlphaFoldDB" id="A0A2T4JFM6"/>
<proteinExistence type="predicted"/>
<evidence type="ECO:0000313" key="5">
    <source>
        <dbReference type="Proteomes" id="UP000241899"/>
    </source>
</evidence>
<evidence type="ECO:0000256" key="1">
    <source>
        <dbReference type="ARBA" id="ARBA00022801"/>
    </source>
</evidence>
<dbReference type="RefSeq" id="WP_107325754.1">
    <property type="nucleotide sequence ID" value="NZ_NHSP01000022.1"/>
</dbReference>
<dbReference type="PANTHER" id="PTHR11014">
    <property type="entry name" value="PEPTIDASE M20 FAMILY MEMBER"/>
    <property type="match status" value="1"/>
</dbReference>
<keyword evidence="2" id="KW-0464">Manganese</keyword>
<dbReference type="PIRSF" id="PIRSF005962">
    <property type="entry name" value="Pept_M20D_amidohydro"/>
    <property type="match status" value="1"/>
</dbReference>
<dbReference type="NCBIfam" id="TIGR01891">
    <property type="entry name" value="amidohydrolases"/>
    <property type="match status" value="1"/>
</dbReference>
<dbReference type="GO" id="GO:0050118">
    <property type="term" value="F:N-acetyldiaminopimelate deacetylase activity"/>
    <property type="evidence" value="ECO:0007669"/>
    <property type="project" value="UniProtKB-ARBA"/>
</dbReference>
<keyword evidence="1 4" id="KW-0378">Hydrolase</keyword>
<evidence type="ECO:0000313" key="4">
    <source>
        <dbReference type="EMBL" id="PTE16701.1"/>
    </source>
</evidence>
<dbReference type="InterPro" id="IPR017439">
    <property type="entry name" value="Amidohydrolase"/>
</dbReference>
<dbReference type="FunFam" id="3.30.70.360:FF:000001">
    <property type="entry name" value="N-acetyldiaminopimelate deacetylase"/>
    <property type="match status" value="1"/>
</dbReference>
<dbReference type="PANTHER" id="PTHR11014:SF63">
    <property type="entry name" value="METALLOPEPTIDASE, PUTATIVE (AFU_ORTHOLOGUE AFUA_6G09600)-RELATED"/>
    <property type="match status" value="1"/>
</dbReference>
<dbReference type="EMBL" id="PZKF01000035">
    <property type="protein sequence ID" value="PTE16701.1"/>
    <property type="molecule type" value="Genomic_DNA"/>
</dbReference>
<keyword evidence="5" id="KW-1185">Reference proteome</keyword>
<dbReference type="InterPro" id="IPR036264">
    <property type="entry name" value="Bact_exopeptidase_dim_dom"/>
</dbReference>
<dbReference type="Pfam" id="PF07687">
    <property type="entry name" value="M20_dimer"/>
    <property type="match status" value="1"/>
</dbReference>
<evidence type="ECO:0000256" key="2">
    <source>
        <dbReference type="PIRSR" id="PIRSR005962-1"/>
    </source>
</evidence>
<feature type="binding site" evidence="2">
    <location>
        <position position="165"/>
    </location>
    <ligand>
        <name>Mn(2+)</name>
        <dbReference type="ChEBI" id="CHEBI:29035"/>
        <label>2</label>
    </ligand>
</feature>
<gene>
    <name evidence="4" type="ORF">C5F46_12895</name>
</gene>
<feature type="domain" description="Peptidase M20 dimerisation" evidence="3">
    <location>
        <begin position="188"/>
        <end position="282"/>
    </location>
</feature>
<protein>
    <submittedName>
        <fullName evidence="4">Amidohydrolase</fullName>
    </submittedName>
</protein>
<dbReference type="InterPro" id="IPR002933">
    <property type="entry name" value="Peptidase_M20"/>
</dbReference>
<feature type="binding site" evidence="2">
    <location>
        <position position="104"/>
    </location>
    <ligand>
        <name>Mn(2+)</name>
        <dbReference type="ChEBI" id="CHEBI:29035"/>
        <label>2</label>
    </ligand>
</feature>
<feature type="binding site" evidence="2">
    <location>
        <position position="106"/>
    </location>
    <ligand>
        <name>Mn(2+)</name>
        <dbReference type="ChEBI" id="CHEBI:29035"/>
        <label>2</label>
    </ligand>
</feature>
<accession>A0A2T4JFM6</accession>
<comment type="cofactor">
    <cofactor evidence="2">
        <name>Mn(2+)</name>
        <dbReference type="ChEBI" id="CHEBI:29035"/>
    </cofactor>
    <text evidence="2">The Mn(2+) ion enhances activity.</text>
</comment>
<feature type="binding site" evidence="2">
    <location>
        <position position="139"/>
    </location>
    <ligand>
        <name>Mn(2+)</name>
        <dbReference type="ChEBI" id="CHEBI:29035"/>
        <label>2</label>
    </ligand>
</feature>
<dbReference type="SUPFAM" id="SSF53187">
    <property type="entry name" value="Zn-dependent exopeptidases"/>
    <property type="match status" value="1"/>
</dbReference>
<dbReference type="GO" id="GO:0046872">
    <property type="term" value="F:metal ion binding"/>
    <property type="evidence" value="ECO:0007669"/>
    <property type="project" value="UniProtKB-KW"/>
</dbReference>
<keyword evidence="2" id="KW-0479">Metal-binding</keyword>
<dbReference type="SUPFAM" id="SSF55031">
    <property type="entry name" value="Bacterial exopeptidase dimerisation domain"/>
    <property type="match status" value="1"/>
</dbReference>
<evidence type="ECO:0000259" key="3">
    <source>
        <dbReference type="Pfam" id="PF07687"/>
    </source>
</evidence>
<organism evidence="4 5">
    <name type="scientific">Phaeovulum veldkampii DSM 11550</name>
    <dbReference type="NCBI Taxonomy" id="1185920"/>
    <lineage>
        <taxon>Bacteria</taxon>
        <taxon>Pseudomonadati</taxon>
        <taxon>Pseudomonadota</taxon>
        <taxon>Alphaproteobacteria</taxon>
        <taxon>Rhodobacterales</taxon>
        <taxon>Paracoccaceae</taxon>
        <taxon>Phaeovulum</taxon>
    </lineage>
</organism>